<evidence type="ECO:0000256" key="2">
    <source>
        <dbReference type="ARBA" id="ARBA00001968"/>
    </source>
</evidence>
<name>A0A8J3Y779_9ACTN</name>
<keyword evidence="6" id="KW-0808">Transferase</keyword>
<dbReference type="Gene3D" id="3.30.450.40">
    <property type="match status" value="1"/>
</dbReference>
<dbReference type="GO" id="GO:0007234">
    <property type="term" value="P:osmosensory signaling via phosphorelay pathway"/>
    <property type="evidence" value="ECO:0007669"/>
    <property type="project" value="TreeGrafter"/>
</dbReference>
<dbReference type="InterPro" id="IPR036890">
    <property type="entry name" value="HATPase_C_sf"/>
</dbReference>
<evidence type="ECO:0000256" key="6">
    <source>
        <dbReference type="ARBA" id="ARBA00022679"/>
    </source>
</evidence>
<dbReference type="PROSITE" id="PS50109">
    <property type="entry name" value="HIS_KIN"/>
    <property type="match status" value="1"/>
</dbReference>
<dbReference type="GO" id="GO:0005509">
    <property type="term" value="F:calcium ion binding"/>
    <property type="evidence" value="ECO:0007669"/>
    <property type="project" value="UniProtKB-ARBA"/>
</dbReference>
<dbReference type="Pfam" id="PF00512">
    <property type="entry name" value="HisKA"/>
    <property type="match status" value="1"/>
</dbReference>
<dbReference type="SUPFAM" id="SSF47384">
    <property type="entry name" value="Homodimeric domain of signal transducing histidine kinase"/>
    <property type="match status" value="1"/>
</dbReference>
<feature type="domain" description="Histidine kinase" evidence="17">
    <location>
        <begin position="451"/>
        <end position="668"/>
    </location>
</feature>
<organism evidence="19 20">
    <name type="scientific">Spirilliplanes yamanashiensis</name>
    <dbReference type="NCBI Taxonomy" id="42233"/>
    <lineage>
        <taxon>Bacteria</taxon>
        <taxon>Bacillati</taxon>
        <taxon>Actinomycetota</taxon>
        <taxon>Actinomycetes</taxon>
        <taxon>Micromonosporales</taxon>
        <taxon>Micromonosporaceae</taxon>
        <taxon>Spirilliplanes</taxon>
    </lineage>
</organism>
<keyword evidence="11 16" id="KW-1133">Transmembrane helix</keyword>
<evidence type="ECO:0000256" key="15">
    <source>
        <dbReference type="SAM" id="Coils"/>
    </source>
</evidence>
<evidence type="ECO:0000313" key="19">
    <source>
        <dbReference type="EMBL" id="GIJ03156.1"/>
    </source>
</evidence>
<evidence type="ECO:0000256" key="7">
    <source>
        <dbReference type="ARBA" id="ARBA00022692"/>
    </source>
</evidence>
<dbReference type="GO" id="GO:0030295">
    <property type="term" value="F:protein kinase activator activity"/>
    <property type="evidence" value="ECO:0007669"/>
    <property type="project" value="TreeGrafter"/>
</dbReference>
<dbReference type="Pfam" id="PF02518">
    <property type="entry name" value="HATPase_c"/>
    <property type="match status" value="1"/>
</dbReference>
<feature type="transmembrane region" description="Helical" evidence="16">
    <location>
        <begin position="175"/>
        <end position="199"/>
    </location>
</feature>
<dbReference type="SMART" id="SM00387">
    <property type="entry name" value="HATPase_c"/>
    <property type="match status" value="1"/>
</dbReference>
<dbReference type="RefSeq" id="WP_203938439.1">
    <property type="nucleotide sequence ID" value="NZ_BAAAGJ010000005.1"/>
</dbReference>
<evidence type="ECO:0000256" key="1">
    <source>
        <dbReference type="ARBA" id="ARBA00000085"/>
    </source>
</evidence>
<proteinExistence type="predicted"/>
<keyword evidence="8" id="KW-0547">Nucleotide-binding</keyword>
<dbReference type="SUPFAM" id="SSF55874">
    <property type="entry name" value="ATPase domain of HSP90 chaperone/DNA topoisomerase II/histidine kinase"/>
    <property type="match status" value="1"/>
</dbReference>
<comment type="catalytic activity">
    <reaction evidence="1">
        <text>ATP + protein L-histidine = ADP + protein N-phospho-L-histidine.</text>
        <dbReference type="EC" id="2.7.13.3"/>
    </reaction>
</comment>
<dbReference type="FunFam" id="1.10.287.130:FF:000001">
    <property type="entry name" value="Two-component sensor histidine kinase"/>
    <property type="match status" value="1"/>
</dbReference>
<evidence type="ECO:0000256" key="3">
    <source>
        <dbReference type="ARBA" id="ARBA00004236"/>
    </source>
</evidence>
<evidence type="ECO:0000256" key="9">
    <source>
        <dbReference type="ARBA" id="ARBA00022777"/>
    </source>
</evidence>
<evidence type="ECO:0000256" key="10">
    <source>
        <dbReference type="ARBA" id="ARBA00022840"/>
    </source>
</evidence>
<keyword evidence="12" id="KW-0902">Two-component regulatory system</keyword>
<dbReference type="SMART" id="SM00388">
    <property type="entry name" value="HisKA"/>
    <property type="match status" value="1"/>
</dbReference>
<dbReference type="InterPro" id="IPR004358">
    <property type="entry name" value="Sig_transdc_His_kin-like_C"/>
</dbReference>
<dbReference type="EMBL" id="BOOY01000018">
    <property type="protein sequence ID" value="GIJ03156.1"/>
    <property type="molecule type" value="Genomic_DNA"/>
</dbReference>
<evidence type="ECO:0000256" key="4">
    <source>
        <dbReference type="ARBA" id="ARBA00012438"/>
    </source>
</evidence>
<dbReference type="Gene3D" id="1.10.287.130">
    <property type="match status" value="1"/>
</dbReference>
<dbReference type="Gene3D" id="6.10.340.10">
    <property type="match status" value="1"/>
</dbReference>
<dbReference type="GO" id="GO:0005524">
    <property type="term" value="F:ATP binding"/>
    <property type="evidence" value="ECO:0007669"/>
    <property type="project" value="UniProtKB-KW"/>
</dbReference>
<dbReference type="GO" id="GO:0005886">
    <property type="term" value="C:plasma membrane"/>
    <property type="evidence" value="ECO:0007669"/>
    <property type="project" value="UniProtKB-SubCell"/>
</dbReference>
<evidence type="ECO:0000313" key="20">
    <source>
        <dbReference type="Proteomes" id="UP000652013"/>
    </source>
</evidence>
<dbReference type="AlphaFoldDB" id="A0A8J3Y779"/>
<keyword evidence="5" id="KW-0597">Phosphoprotein</keyword>
<dbReference type="InterPro" id="IPR029016">
    <property type="entry name" value="GAF-like_dom_sf"/>
</dbReference>
<dbReference type="GO" id="GO:0000156">
    <property type="term" value="F:phosphorelay response regulator activity"/>
    <property type="evidence" value="ECO:0007669"/>
    <property type="project" value="TreeGrafter"/>
</dbReference>
<evidence type="ECO:0000256" key="12">
    <source>
        <dbReference type="ARBA" id="ARBA00023012"/>
    </source>
</evidence>
<keyword evidence="13 16" id="KW-0472">Membrane</keyword>
<dbReference type="Proteomes" id="UP000652013">
    <property type="component" value="Unassembled WGS sequence"/>
</dbReference>
<dbReference type="PANTHER" id="PTHR42878">
    <property type="entry name" value="TWO-COMPONENT HISTIDINE KINASE"/>
    <property type="match status" value="1"/>
</dbReference>
<comment type="subcellular location">
    <subcellularLocation>
        <location evidence="3">Cell membrane</location>
    </subcellularLocation>
</comment>
<dbReference type="GO" id="GO:0000155">
    <property type="term" value="F:phosphorelay sensor kinase activity"/>
    <property type="evidence" value="ECO:0007669"/>
    <property type="project" value="InterPro"/>
</dbReference>
<comment type="caution">
    <text evidence="19">The sequence shown here is derived from an EMBL/GenBank/DDBJ whole genome shotgun (WGS) entry which is preliminary data.</text>
</comment>
<dbReference type="InterPro" id="IPR050351">
    <property type="entry name" value="BphY/WalK/GraS-like"/>
</dbReference>
<dbReference type="PRINTS" id="PR00344">
    <property type="entry name" value="BCTRLSENSOR"/>
</dbReference>
<evidence type="ECO:0000256" key="5">
    <source>
        <dbReference type="ARBA" id="ARBA00022553"/>
    </source>
</evidence>
<dbReference type="PROSITE" id="PS50885">
    <property type="entry name" value="HAMP"/>
    <property type="match status" value="1"/>
</dbReference>
<dbReference type="FunFam" id="3.30.565.10:FF:000006">
    <property type="entry name" value="Sensor histidine kinase WalK"/>
    <property type="match status" value="1"/>
</dbReference>
<keyword evidence="10" id="KW-0067">ATP-binding</keyword>
<dbReference type="EC" id="2.7.13.3" evidence="4"/>
<dbReference type="SMART" id="SM00065">
    <property type="entry name" value="GAF"/>
    <property type="match status" value="1"/>
</dbReference>
<dbReference type="InterPro" id="IPR003018">
    <property type="entry name" value="GAF"/>
</dbReference>
<keyword evidence="15" id="KW-0175">Coiled coil</keyword>
<evidence type="ECO:0000256" key="13">
    <source>
        <dbReference type="ARBA" id="ARBA00023136"/>
    </source>
</evidence>
<protein>
    <recommendedName>
        <fullName evidence="14">Sensor-like histidine kinase SenX3</fullName>
        <ecNumber evidence="4">2.7.13.3</ecNumber>
    </recommendedName>
</protein>
<dbReference type="InterPro" id="IPR036097">
    <property type="entry name" value="HisK_dim/P_sf"/>
</dbReference>
<gene>
    <name evidence="19" type="ORF">Sya03_25080</name>
</gene>
<dbReference type="PANTHER" id="PTHR42878:SF7">
    <property type="entry name" value="SENSOR HISTIDINE KINASE GLRK"/>
    <property type="match status" value="1"/>
</dbReference>
<evidence type="ECO:0000256" key="11">
    <source>
        <dbReference type="ARBA" id="ARBA00022989"/>
    </source>
</evidence>
<dbReference type="SMART" id="SM00304">
    <property type="entry name" value="HAMP"/>
    <property type="match status" value="1"/>
</dbReference>
<keyword evidence="9" id="KW-0418">Kinase</keyword>
<dbReference type="Pfam" id="PF05227">
    <property type="entry name" value="CHASE3"/>
    <property type="match status" value="1"/>
</dbReference>
<evidence type="ECO:0000259" key="17">
    <source>
        <dbReference type="PROSITE" id="PS50109"/>
    </source>
</evidence>
<sequence>MSPPTSVARLLTRAFAVLALLIVVSGLSGAGTALVQHQTVEQLTDHVLPLQLQNAELRAAMSDGQRGLRGYLLSGDPTLLGNYYSAHADYKTSADDLRGMATGGEGVAIEAQLDRAEAWWAVAERQRQVLPRSDEAARFVDQGSALFLAFESANTGLDTALGDRADRLRDRSETLGVGTTAALVALTLAAALVAALTAVRTTRRITGPLGRLVTVLDDLGRGRYGRRAPTGDGPVEIRAVAAAVNNLAEQADRVRREEEEIARLRGEIRVLNTRVRQHLAVDSAMQEAATGLVATLGAEHAVLRIAAAADAPKMVTRHSAAGAAGSLDALACADIAWLGEHDLWLTADATDVNAVDVGDPVPDPEAAGWRAAGAGPVLTVAVTNGDTRLGALTLLRAAGRPGWSPVEIRLAESVAGDLGRGLHHARLFEQEQRLVAQLKELDSVKTDFMSTVSHELRTPLTSIAGYVEMLRDEDAGEVTPAQGRMLDVIKRNTTRLRALIEDLLILSRIEAGTFRTRRQTVDLAAIAGTVAAEAAEAAAKTGVTLTVDLAGPLPVDADKEQLDRVVEGLLSNAVKFAPGGTVTVTGRADAGEVVLCVADTGMGVPDAEQGQLFSRFFRATNAIHLAIPGTGLGLAIVRTIVENHDGTIEMTSAENDGTTVTVRLPLAGDRVAA</sequence>
<keyword evidence="7 16" id="KW-0812">Transmembrane</keyword>
<reference evidence="19" key="1">
    <citation type="submission" date="2021-01" db="EMBL/GenBank/DDBJ databases">
        <title>Whole genome shotgun sequence of Spirilliplanes yamanashiensis NBRC 15828.</title>
        <authorList>
            <person name="Komaki H."/>
            <person name="Tamura T."/>
        </authorList>
    </citation>
    <scope>NUCLEOTIDE SEQUENCE</scope>
    <source>
        <strain evidence="19">NBRC 15828</strain>
    </source>
</reference>
<evidence type="ECO:0000256" key="14">
    <source>
        <dbReference type="ARBA" id="ARBA00039401"/>
    </source>
</evidence>
<feature type="coiled-coil region" evidence="15">
    <location>
        <begin position="237"/>
        <end position="274"/>
    </location>
</feature>
<dbReference type="InterPro" id="IPR003594">
    <property type="entry name" value="HATPase_dom"/>
</dbReference>
<evidence type="ECO:0000256" key="8">
    <source>
        <dbReference type="ARBA" id="ARBA00022741"/>
    </source>
</evidence>
<dbReference type="CDD" id="cd00082">
    <property type="entry name" value="HisKA"/>
    <property type="match status" value="1"/>
</dbReference>
<evidence type="ECO:0000259" key="18">
    <source>
        <dbReference type="PROSITE" id="PS50885"/>
    </source>
</evidence>
<dbReference type="SUPFAM" id="SSF55781">
    <property type="entry name" value="GAF domain-like"/>
    <property type="match status" value="1"/>
</dbReference>
<dbReference type="Gene3D" id="3.30.565.10">
    <property type="entry name" value="Histidine kinase-like ATPase, C-terminal domain"/>
    <property type="match status" value="1"/>
</dbReference>
<accession>A0A8J3Y779</accession>
<dbReference type="InterPro" id="IPR003661">
    <property type="entry name" value="HisK_dim/P_dom"/>
</dbReference>
<comment type="cofactor">
    <cofactor evidence="2">
        <name>a divalent metal cation</name>
        <dbReference type="ChEBI" id="CHEBI:60240"/>
    </cofactor>
</comment>
<feature type="domain" description="HAMP" evidence="18">
    <location>
        <begin position="203"/>
        <end position="256"/>
    </location>
</feature>
<keyword evidence="20" id="KW-1185">Reference proteome</keyword>
<dbReference type="Pfam" id="PF00672">
    <property type="entry name" value="HAMP"/>
    <property type="match status" value="1"/>
</dbReference>
<dbReference type="InterPro" id="IPR007891">
    <property type="entry name" value="CHASE3"/>
</dbReference>
<evidence type="ECO:0000256" key="16">
    <source>
        <dbReference type="SAM" id="Phobius"/>
    </source>
</evidence>
<dbReference type="InterPro" id="IPR005467">
    <property type="entry name" value="His_kinase_dom"/>
</dbReference>
<dbReference type="InterPro" id="IPR003660">
    <property type="entry name" value="HAMP_dom"/>
</dbReference>